<dbReference type="InterPro" id="IPR001750">
    <property type="entry name" value="ND/Mrp_TM"/>
</dbReference>
<evidence type="ECO:0000313" key="10">
    <source>
        <dbReference type="EMBL" id="ODS25125.1"/>
    </source>
</evidence>
<keyword evidence="3" id="KW-1003">Cell membrane</keyword>
<dbReference type="Pfam" id="PF00361">
    <property type="entry name" value="Proton_antipo_M"/>
    <property type="match status" value="1"/>
</dbReference>
<keyword evidence="4 7" id="KW-0812">Transmembrane</keyword>
<dbReference type="STRING" id="62101.AB835_00205"/>
<evidence type="ECO:0000259" key="9">
    <source>
        <dbReference type="Pfam" id="PF00361"/>
    </source>
</evidence>
<evidence type="ECO:0000256" key="4">
    <source>
        <dbReference type="ARBA" id="ARBA00022692"/>
    </source>
</evidence>
<dbReference type="GO" id="GO:0042773">
    <property type="term" value="P:ATP synthesis coupled electron transport"/>
    <property type="evidence" value="ECO:0007669"/>
    <property type="project" value="InterPro"/>
</dbReference>
<evidence type="ECO:0000256" key="8">
    <source>
        <dbReference type="SAM" id="Phobius"/>
    </source>
</evidence>
<keyword evidence="6 8" id="KW-0472">Membrane</keyword>
<feature type="transmembrane region" description="Helical" evidence="8">
    <location>
        <begin position="81"/>
        <end position="99"/>
    </location>
</feature>
<name>A0A1D2QU60_9GAMM</name>
<evidence type="ECO:0000256" key="5">
    <source>
        <dbReference type="ARBA" id="ARBA00022989"/>
    </source>
</evidence>
<evidence type="ECO:0000256" key="7">
    <source>
        <dbReference type="RuleBase" id="RU000320"/>
    </source>
</evidence>
<keyword evidence="5 8" id="KW-1133">Transmembrane helix</keyword>
<feature type="transmembrane region" description="Helical" evidence="8">
    <location>
        <begin position="459"/>
        <end position="477"/>
    </location>
</feature>
<feature type="transmembrane region" description="Helical" evidence="8">
    <location>
        <begin position="243"/>
        <end position="266"/>
    </location>
</feature>
<comment type="caution">
    <text evidence="10">The sequence shown here is derived from an EMBL/GenBank/DDBJ whole genome shotgun (WGS) entry which is preliminary data.</text>
</comment>
<dbReference type="Proteomes" id="UP000242502">
    <property type="component" value="Unassembled WGS sequence"/>
</dbReference>
<dbReference type="PANTHER" id="PTHR42703:SF1">
    <property type="entry name" value="NA(+)_H(+) ANTIPORTER SUBUNIT D1"/>
    <property type="match status" value="1"/>
</dbReference>
<evidence type="ECO:0000256" key="1">
    <source>
        <dbReference type="ARBA" id="ARBA00004651"/>
    </source>
</evidence>
<dbReference type="InterPro" id="IPR003918">
    <property type="entry name" value="NADH_UbQ_OxRdtase"/>
</dbReference>
<evidence type="ECO:0000313" key="11">
    <source>
        <dbReference type="Proteomes" id="UP000242502"/>
    </source>
</evidence>
<proteinExistence type="inferred from homology"/>
<protein>
    <submittedName>
        <fullName evidence="10">Cation:proton antiporter</fullName>
    </submittedName>
</protein>
<feature type="domain" description="NADH:quinone oxidoreductase/Mrp antiporter transmembrane" evidence="9">
    <location>
        <begin position="132"/>
        <end position="426"/>
    </location>
</feature>
<evidence type="ECO:0000256" key="6">
    <source>
        <dbReference type="ARBA" id="ARBA00023136"/>
    </source>
</evidence>
<organism evidence="10 11">
    <name type="scientific">Candidatus Endobugula sertula</name>
    <name type="common">Bugula neritina bacterial symbiont</name>
    <dbReference type="NCBI Taxonomy" id="62101"/>
    <lineage>
        <taxon>Bacteria</taxon>
        <taxon>Pseudomonadati</taxon>
        <taxon>Pseudomonadota</taxon>
        <taxon>Gammaproteobacteria</taxon>
        <taxon>Cellvibrionales</taxon>
        <taxon>Cellvibrionaceae</taxon>
        <taxon>Candidatus Endobugula</taxon>
    </lineage>
</organism>
<feature type="transmembrane region" description="Helical" evidence="8">
    <location>
        <begin position="411"/>
        <end position="432"/>
    </location>
</feature>
<feature type="transmembrane region" description="Helical" evidence="8">
    <location>
        <begin position="381"/>
        <end position="399"/>
    </location>
</feature>
<sequence length="513" mass="55580">MLSAHLPAFIIVLPLMAGPLCVISRHSFISWLIALLINIVVVFMSVAIFFQVSDEGVIRYALGGWAAPTGIEYYIDTLNATLLVLITIISLCTLVYSLPAVDREVAKHRHYLFYTGWMLCLTGLLGIVITGDAFNVFVFLEISSLSMYMLIALGSERRQALMASFRYLMMGSIGASFILIGIGFLYAATGTLNMIGLAESIPNVSDSRTVLVAFSFITLGLLIKAAVFPVYSWLPNAYQYAPTAVTAFLAGTVTKVSLYIFLRFFFQMFGSDYSFGKLLLGEVLLPLSVIGFFVMSLVAVFQTDIRRILAYSSIAQVGYIMAAMSMATHEGVAAAVVHIINHAFVKAALFVAVGCILYRLGNAQVTSMGNLIRLMPWTTSAFIVAGLSLIGVPLTAGFVSKWNLVNAAIDIGWWSIVAMVLISSLLAIVYIGKVIEAFYFQSASEEVSNGNRAIKDPPLMMLIPLWTLIIISVYIGINGSVVVDIANVAAQQLLNGFGVSLETVNTVVTGSSK</sequence>
<accession>A0A1D2QU60</accession>
<evidence type="ECO:0000256" key="2">
    <source>
        <dbReference type="ARBA" id="ARBA00005346"/>
    </source>
</evidence>
<feature type="transmembrane region" description="Helical" evidence="8">
    <location>
        <begin position="339"/>
        <end position="360"/>
    </location>
</feature>
<feature type="transmembrane region" description="Helical" evidence="8">
    <location>
        <begin position="167"/>
        <end position="189"/>
    </location>
</feature>
<dbReference type="GO" id="GO:0008137">
    <property type="term" value="F:NADH dehydrogenase (ubiquinone) activity"/>
    <property type="evidence" value="ECO:0007669"/>
    <property type="project" value="InterPro"/>
</dbReference>
<feature type="transmembrane region" description="Helical" evidence="8">
    <location>
        <begin position="136"/>
        <end position="155"/>
    </location>
</feature>
<reference evidence="10 11" key="1">
    <citation type="journal article" date="2016" name="Appl. Environ. Microbiol.">
        <title>Lack of Overt Genome Reduction in the Bryostatin-Producing Bryozoan Symbiont "Candidatus Endobugula sertula".</title>
        <authorList>
            <person name="Miller I.J."/>
            <person name="Vanee N."/>
            <person name="Fong S.S."/>
            <person name="Lim-Fong G.E."/>
            <person name="Kwan J.C."/>
        </authorList>
    </citation>
    <scope>NUCLEOTIDE SEQUENCE [LARGE SCALE GENOMIC DNA]</scope>
    <source>
        <strain evidence="10">AB1-4</strain>
    </source>
</reference>
<gene>
    <name evidence="10" type="ORF">AB835_00205</name>
</gene>
<dbReference type="PANTHER" id="PTHR42703">
    <property type="entry name" value="NADH DEHYDROGENASE"/>
    <property type="match status" value="1"/>
</dbReference>
<feature type="transmembrane region" description="Helical" evidence="8">
    <location>
        <begin position="111"/>
        <end position="130"/>
    </location>
</feature>
<feature type="transmembrane region" description="Helical" evidence="8">
    <location>
        <begin position="209"/>
        <end position="231"/>
    </location>
</feature>
<dbReference type="EMBL" id="MDLC01000001">
    <property type="protein sequence ID" value="ODS25125.1"/>
    <property type="molecule type" value="Genomic_DNA"/>
</dbReference>
<dbReference type="PRINTS" id="PR01437">
    <property type="entry name" value="NUOXDRDTASE4"/>
</dbReference>
<feature type="transmembrane region" description="Helical" evidence="8">
    <location>
        <begin position="308"/>
        <end position="327"/>
    </location>
</feature>
<dbReference type="InterPro" id="IPR050586">
    <property type="entry name" value="CPA3_Na-H_Antiporter_D"/>
</dbReference>
<comment type="similarity">
    <text evidence="2">Belongs to the CPA3 antiporters (TC 2.A.63) subunit D family.</text>
</comment>
<feature type="transmembrane region" description="Helical" evidence="8">
    <location>
        <begin position="27"/>
        <end position="50"/>
    </location>
</feature>
<dbReference type="AlphaFoldDB" id="A0A1D2QU60"/>
<feature type="transmembrane region" description="Helical" evidence="8">
    <location>
        <begin position="278"/>
        <end position="301"/>
    </location>
</feature>
<comment type="subcellular location">
    <subcellularLocation>
        <location evidence="1">Cell membrane</location>
        <topology evidence="1">Multi-pass membrane protein</topology>
    </subcellularLocation>
    <subcellularLocation>
        <location evidence="7">Membrane</location>
        <topology evidence="7">Multi-pass membrane protein</topology>
    </subcellularLocation>
</comment>
<evidence type="ECO:0000256" key="3">
    <source>
        <dbReference type="ARBA" id="ARBA00022475"/>
    </source>
</evidence>
<dbReference type="GO" id="GO:0005886">
    <property type="term" value="C:plasma membrane"/>
    <property type="evidence" value="ECO:0007669"/>
    <property type="project" value="UniProtKB-SubCell"/>
</dbReference>